<name>A0A914VYG7_9BILA</name>
<reference evidence="2" key="1">
    <citation type="submission" date="2022-11" db="UniProtKB">
        <authorList>
            <consortium name="WormBaseParasite"/>
        </authorList>
    </citation>
    <scope>IDENTIFICATION</scope>
</reference>
<proteinExistence type="predicted"/>
<evidence type="ECO:0000313" key="1">
    <source>
        <dbReference type="Proteomes" id="UP000887566"/>
    </source>
</evidence>
<protein>
    <submittedName>
        <fullName evidence="2">Uncharacterized protein</fullName>
    </submittedName>
</protein>
<dbReference type="Proteomes" id="UP000887566">
    <property type="component" value="Unplaced"/>
</dbReference>
<keyword evidence="1" id="KW-1185">Reference proteome</keyword>
<dbReference type="WBParaSite" id="PSAMB.scaffold2650size21999.g18630.t1">
    <property type="protein sequence ID" value="PSAMB.scaffold2650size21999.g18630.t1"/>
    <property type="gene ID" value="PSAMB.scaffold2650size21999.g18630"/>
</dbReference>
<sequence>MVLPWPFDMELHNINIGDETLLAMANADHMSSYFSFVGCSGITPDGIRAFIEKWVSKWMKEGKLEASASSTGHRYGSELGYCELTFYKCANVTPATVERACGDLLEKGTTAAVYGGMK</sequence>
<accession>A0A914VYG7</accession>
<dbReference type="AlphaFoldDB" id="A0A914VYG7"/>
<organism evidence="1 2">
    <name type="scientific">Plectus sambesii</name>
    <dbReference type="NCBI Taxonomy" id="2011161"/>
    <lineage>
        <taxon>Eukaryota</taxon>
        <taxon>Metazoa</taxon>
        <taxon>Ecdysozoa</taxon>
        <taxon>Nematoda</taxon>
        <taxon>Chromadorea</taxon>
        <taxon>Plectida</taxon>
        <taxon>Plectina</taxon>
        <taxon>Plectoidea</taxon>
        <taxon>Plectidae</taxon>
        <taxon>Plectus</taxon>
    </lineage>
</organism>
<evidence type="ECO:0000313" key="2">
    <source>
        <dbReference type="WBParaSite" id="PSAMB.scaffold2650size21999.g18630.t1"/>
    </source>
</evidence>